<dbReference type="GO" id="GO:0048188">
    <property type="term" value="C:Set1C/COMPASS complex"/>
    <property type="evidence" value="ECO:0007669"/>
    <property type="project" value="InterPro"/>
</dbReference>
<evidence type="ECO:0000256" key="2">
    <source>
        <dbReference type="ARBA" id="ARBA00022574"/>
    </source>
</evidence>
<dbReference type="PROSITE" id="PS50082">
    <property type="entry name" value="WD_REPEATS_2"/>
    <property type="match status" value="1"/>
</dbReference>
<dbReference type="OrthoDB" id="196858at2759"/>
<dbReference type="SUPFAM" id="SSF50978">
    <property type="entry name" value="WD40 repeat-like"/>
    <property type="match status" value="1"/>
</dbReference>
<dbReference type="PROSITE" id="PS00678">
    <property type="entry name" value="WD_REPEATS_1"/>
    <property type="match status" value="1"/>
</dbReference>
<evidence type="ECO:0000256" key="1">
    <source>
        <dbReference type="ARBA" id="ARBA00004123"/>
    </source>
</evidence>
<proteinExistence type="predicted"/>
<dbReference type="InterPro" id="IPR037850">
    <property type="entry name" value="RBBP5/Swd1"/>
</dbReference>
<dbReference type="PROSITE" id="PS50294">
    <property type="entry name" value="WD_REPEATS_REGION"/>
    <property type="match status" value="1"/>
</dbReference>
<accession>A0A9P8QCC1</accession>
<dbReference type="SMART" id="SM00320">
    <property type="entry name" value="WD40"/>
    <property type="match status" value="6"/>
</dbReference>
<dbReference type="InterPro" id="IPR036322">
    <property type="entry name" value="WD40_repeat_dom_sf"/>
</dbReference>
<comment type="caution">
    <text evidence="6">The sequence shown here is derived from an EMBL/GenBank/DDBJ whole genome shotgun (WGS) entry which is preliminary data.</text>
</comment>
<name>A0A9P8QCC1_WICPI</name>
<keyword evidence="3" id="KW-0677">Repeat</keyword>
<reference evidence="6" key="1">
    <citation type="journal article" date="2021" name="Open Biol.">
        <title>Shared evolutionary footprints suggest mitochondrial oxidative damage underlies multiple complex I losses in fungi.</title>
        <authorList>
            <person name="Schikora-Tamarit M.A."/>
            <person name="Marcet-Houben M."/>
            <person name="Nosek J."/>
            <person name="Gabaldon T."/>
        </authorList>
    </citation>
    <scope>NUCLEOTIDE SEQUENCE</scope>
    <source>
        <strain evidence="6">CBS2887</strain>
    </source>
</reference>
<dbReference type="InterPro" id="IPR019775">
    <property type="entry name" value="WD40_repeat_CS"/>
</dbReference>
<dbReference type="Pfam" id="PF00400">
    <property type="entry name" value="WD40"/>
    <property type="match status" value="2"/>
</dbReference>
<organism evidence="6 7">
    <name type="scientific">Wickerhamomyces pijperi</name>
    <name type="common">Yeast</name>
    <name type="synonym">Pichia pijperi</name>
    <dbReference type="NCBI Taxonomy" id="599730"/>
    <lineage>
        <taxon>Eukaryota</taxon>
        <taxon>Fungi</taxon>
        <taxon>Dikarya</taxon>
        <taxon>Ascomycota</taxon>
        <taxon>Saccharomycotina</taxon>
        <taxon>Saccharomycetes</taxon>
        <taxon>Phaffomycetales</taxon>
        <taxon>Wickerhamomycetaceae</taxon>
        <taxon>Wickerhamomyces</taxon>
    </lineage>
</organism>
<keyword evidence="7" id="KW-1185">Reference proteome</keyword>
<protein>
    <recommendedName>
        <fullName evidence="8">Anaphase-promoting complex subunit 4 WD40 domain-containing protein</fullName>
    </recommendedName>
</protein>
<dbReference type="InterPro" id="IPR001680">
    <property type="entry name" value="WD40_rpt"/>
</dbReference>
<dbReference type="EMBL" id="JAEUBG010000593">
    <property type="protein sequence ID" value="KAH3687928.1"/>
    <property type="molecule type" value="Genomic_DNA"/>
</dbReference>
<feature type="repeat" description="WD" evidence="5">
    <location>
        <begin position="65"/>
        <end position="106"/>
    </location>
</feature>
<dbReference type="Gene3D" id="2.130.10.10">
    <property type="entry name" value="YVTN repeat-like/Quinoprotein amine dehydrogenase"/>
    <property type="match status" value="2"/>
</dbReference>
<dbReference type="Proteomes" id="UP000774326">
    <property type="component" value="Unassembled WGS sequence"/>
</dbReference>
<dbReference type="PANTHER" id="PTHR44040">
    <property type="entry name" value="RETINOBLASTOMA-BINDING PROTEIN 5"/>
    <property type="match status" value="1"/>
</dbReference>
<reference evidence="6" key="2">
    <citation type="submission" date="2021-01" db="EMBL/GenBank/DDBJ databases">
        <authorList>
            <person name="Schikora-Tamarit M.A."/>
        </authorList>
    </citation>
    <scope>NUCLEOTIDE SEQUENCE</scope>
    <source>
        <strain evidence="6">CBS2887</strain>
    </source>
</reference>
<evidence type="ECO:0000313" key="6">
    <source>
        <dbReference type="EMBL" id="KAH3687928.1"/>
    </source>
</evidence>
<keyword evidence="4" id="KW-0539">Nucleus</keyword>
<keyword evidence="2 5" id="KW-0853">WD repeat</keyword>
<dbReference type="PANTHER" id="PTHR44040:SF1">
    <property type="entry name" value="RETINOBLASTOMA-BINDING PROTEIN 5"/>
    <property type="match status" value="1"/>
</dbReference>
<gene>
    <name evidence="6" type="ORF">WICPIJ_001084</name>
</gene>
<evidence type="ECO:0000313" key="7">
    <source>
        <dbReference type="Proteomes" id="UP000774326"/>
    </source>
</evidence>
<dbReference type="AlphaFoldDB" id="A0A9P8QCC1"/>
<sequence length="418" mass="47458">MNISLLDPFAALKDFPETLTRTISQPNSYSVYVKYNEQGNYLACGLSSGTILLIDNDTKQPIRILSRHTKPIQSLTWSRCGRYLLSSSRDWRVYLWDVITGGNLQGFNFHTPVWTAEFNPVNEKEFIVALFDEMPLLVDSQGAKHIIPTDINNGTAISVLKFHPNGQYIFTGSNKGVLTVIQRVPEDGSLRIVGEVKVSSSAIRNIIISPNGLKIATNSSDRIIRQYNIPSDATLDDPQTWQALEITHKYQDIVNRIQWNSIMFHPTENSEYLIASAYGSSHVIYMWETTTGSMLNILQGPEEELMDLDWNVVKCTICATGVDTGNVYLWSLVIPQRWSALAPDFVEIDENIEYQEQEDEFDFKGDEQEGRESERKRLREEAEIVIDVWTKEKRDARGNPLELGVIVPVDYSLDIAEL</sequence>
<evidence type="ECO:0000256" key="3">
    <source>
        <dbReference type="ARBA" id="ARBA00022737"/>
    </source>
</evidence>
<dbReference type="InterPro" id="IPR015943">
    <property type="entry name" value="WD40/YVTN_repeat-like_dom_sf"/>
</dbReference>
<evidence type="ECO:0008006" key="8">
    <source>
        <dbReference type="Google" id="ProtNLM"/>
    </source>
</evidence>
<evidence type="ECO:0000256" key="5">
    <source>
        <dbReference type="PROSITE-ProRule" id="PRU00221"/>
    </source>
</evidence>
<comment type="subcellular location">
    <subcellularLocation>
        <location evidence="1">Nucleus</location>
    </subcellularLocation>
</comment>
<evidence type="ECO:0000256" key="4">
    <source>
        <dbReference type="ARBA" id="ARBA00023242"/>
    </source>
</evidence>